<dbReference type="AlphaFoldDB" id="A0A0N5A8I3"/>
<dbReference type="PANTHER" id="PTHR11412">
    <property type="entry name" value="MACROGLOBULIN / COMPLEMENT"/>
    <property type="match status" value="1"/>
</dbReference>
<dbReference type="FunFam" id="2.60.40.1930:FF:000001">
    <property type="entry name" value="CD109 isoform 3"/>
    <property type="match status" value="1"/>
</dbReference>
<evidence type="ECO:0000256" key="1">
    <source>
        <dbReference type="ARBA" id="ARBA00022729"/>
    </source>
</evidence>
<dbReference type="GO" id="GO:0004866">
    <property type="term" value="F:endopeptidase inhibitor activity"/>
    <property type="evidence" value="ECO:0007669"/>
    <property type="project" value="InterPro"/>
</dbReference>
<comment type="subunit">
    <text evidence="4">Heterodimer of a TEP1-N chain and an TEP1-C chain non-covalently linked. Forms a complex composed of TEP1-N and TEP1-C heterodimer, LRIM1 and APL1C; the interaction stabilizes TEP1-N and TEP1-C heterodimer, prevents its binding to tissues while circulating in the hemolymph and protects the thioester bond from hydrolysis. Mature TEP1 and to a lesser extent full-length TEP1 interact with SPCLIP1; the interaction is induced by microbial infection.</text>
</comment>
<organism evidence="8 9">
    <name type="scientific">Syphacia muris</name>
    <dbReference type="NCBI Taxonomy" id="451379"/>
    <lineage>
        <taxon>Eukaryota</taxon>
        <taxon>Metazoa</taxon>
        <taxon>Ecdysozoa</taxon>
        <taxon>Nematoda</taxon>
        <taxon>Chromadorea</taxon>
        <taxon>Rhabditida</taxon>
        <taxon>Spirurina</taxon>
        <taxon>Oxyuridomorpha</taxon>
        <taxon>Oxyuroidea</taxon>
        <taxon>Oxyuridae</taxon>
        <taxon>Syphacia</taxon>
    </lineage>
</organism>
<feature type="domain" description="Alpha-2-macroglobulin bait region" evidence="7">
    <location>
        <begin position="493"/>
        <end position="629"/>
    </location>
</feature>
<feature type="signal peptide" evidence="6">
    <location>
        <begin position="1"/>
        <end position="23"/>
    </location>
</feature>
<keyword evidence="2" id="KW-0325">Glycoprotein</keyword>
<reference evidence="9" key="1">
    <citation type="submission" date="2017-02" db="UniProtKB">
        <authorList>
            <consortium name="WormBaseParasite"/>
        </authorList>
    </citation>
    <scope>IDENTIFICATION</scope>
</reference>
<protein>
    <recommendedName>
        <fullName evidence="5">TEP1-F</fullName>
    </recommendedName>
</protein>
<accession>A0A0N5A8I3</accession>
<feature type="chain" id="PRO_5005892916" description="TEP1-F" evidence="6">
    <location>
        <begin position="24"/>
        <end position="706"/>
    </location>
</feature>
<dbReference type="Proteomes" id="UP000046393">
    <property type="component" value="Unplaced"/>
</dbReference>
<evidence type="ECO:0000256" key="5">
    <source>
        <dbReference type="ARBA" id="ARBA00078071"/>
    </source>
</evidence>
<dbReference type="Gene3D" id="6.20.50.160">
    <property type="match status" value="1"/>
</dbReference>
<dbReference type="InterPro" id="IPR041555">
    <property type="entry name" value="MG3"/>
</dbReference>
<evidence type="ECO:0000256" key="2">
    <source>
        <dbReference type="ARBA" id="ARBA00023180"/>
    </source>
</evidence>
<dbReference type="InterPro" id="IPR013783">
    <property type="entry name" value="Ig-like_fold"/>
</dbReference>
<sequence>MDNCFCCLRWMLLLLTTVLLSASATVLVSPQFYTTPDPTEHPGTCLVLAPKVVRPGLPYAVSVNILKSQESEHIVRVEIRNSQNDTIGAKVVNNVKTNVPMTITIDELPVESLIPDSYKVYVRAETVGSAVLFERSEAINYDPKSSSLFVQTDKAIYKPGTTVHYRVIVVNPDLTPKSDIVNVQIIDPGHNVISQINDKQLIKGVYSGEMLLSKEPPLGDWKISVTTNKKASYEKVFVVEKYVLPKFEVNVKPPSYITVKDDLSILIEAKYTYGKGVAGKAKVILCKHYQNFRIGDIGSSEFAPRNSLERTVKLNSMGEATVVFSNEELSRYEFTNSFFHTSFDVLATVTEELTDIQRNGSAVVQCYENDVALSIEKLRDTFKPGMVYSVLIMLKQVDNTPIKATIPRRVQVGTLFSYNEYEPIGQPLNKEAGKIVELDAHGSAVYVIDTPPDAVRMMIQVAYDRTGSDNFTQSSMQEMVSVESSKSPTKTFLQLVADYEGPIDAGKTVSFTLKATKALETITYQVVARGSVVLSETLKVNGDLATITFTATAQMAPKARLVVYSVEPSNNEILADAADFKVEGLFRNNVSLSMDRNQAEPGEKIKLTVKADPSSFVGLMAVDQSVLLLKSGNDITKEMVEKDIEQYSTTGSHQWESPPIIVNRKRRSYWYDWRNLGGQDAASIFEVPILLLSGAHGRVPIRFKPL</sequence>
<dbReference type="WBParaSite" id="SMUV_0000038301-mRNA-1">
    <property type="protein sequence ID" value="SMUV_0000038301-mRNA-1"/>
    <property type="gene ID" value="SMUV_0000038301"/>
</dbReference>
<dbReference type="InterPro" id="IPR011625">
    <property type="entry name" value="A2M_N_BRD"/>
</dbReference>
<dbReference type="Gene3D" id="2.60.40.10">
    <property type="entry name" value="Immunoglobulins"/>
    <property type="match status" value="1"/>
</dbReference>
<evidence type="ECO:0000259" key="7">
    <source>
        <dbReference type="SMART" id="SM01359"/>
    </source>
</evidence>
<keyword evidence="8" id="KW-1185">Reference proteome</keyword>
<dbReference type="Gene3D" id="2.60.40.1940">
    <property type="match status" value="1"/>
</dbReference>
<dbReference type="InterPro" id="IPR002890">
    <property type="entry name" value="MG2"/>
</dbReference>
<dbReference type="STRING" id="451379.A0A0N5A8I3"/>
<dbReference type="Gene3D" id="2.60.40.1930">
    <property type="match status" value="2"/>
</dbReference>
<proteinExistence type="predicted"/>
<evidence type="ECO:0000313" key="9">
    <source>
        <dbReference type="WBParaSite" id="SMUV_0000038301-mRNA-1"/>
    </source>
</evidence>
<name>A0A0N5A8I3_9BILA</name>
<dbReference type="SMART" id="SM01359">
    <property type="entry name" value="A2M_N_2"/>
    <property type="match status" value="1"/>
</dbReference>
<evidence type="ECO:0000256" key="4">
    <source>
        <dbReference type="ARBA" id="ARBA00063781"/>
    </source>
</evidence>
<comment type="function">
    <text evidence="3">Binds covalently through a thioester bond to the pathogen surface resulting in pathogen clearance.</text>
</comment>
<dbReference type="Pfam" id="PF17791">
    <property type="entry name" value="MG3"/>
    <property type="match status" value="1"/>
</dbReference>
<evidence type="ECO:0000313" key="8">
    <source>
        <dbReference type="Proteomes" id="UP000046393"/>
    </source>
</evidence>
<dbReference type="Pfam" id="PF07703">
    <property type="entry name" value="A2M_BRD"/>
    <property type="match status" value="1"/>
</dbReference>
<dbReference type="InterPro" id="IPR050473">
    <property type="entry name" value="A2M/Complement_sys"/>
</dbReference>
<dbReference type="Gene3D" id="2.60.40.2950">
    <property type="match status" value="1"/>
</dbReference>
<dbReference type="PANTHER" id="PTHR11412:SF175">
    <property type="entry name" value="TEP (THIOLESTER CONTAINING PROTEIN)"/>
    <property type="match status" value="1"/>
</dbReference>
<evidence type="ECO:0000256" key="3">
    <source>
        <dbReference type="ARBA" id="ARBA00057615"/>
    </source>
</evidence>
<keyword evidence="1 6" id="KW-0732">Signal</keyword>
<dbReference type="Pfam" id="PF01835">
    <property type="entry name" value="MG2"/>
    <property type="match status" value="1"/>
</dbReference>
<evidence type="ECO:0000256" key="6">
    <source>
        <dbReference type="SAM" id="SignalP"/>
    </source>
</evidence>